<dbReference type="NCBIfam" id="TIGR01638">
    <property type="entry name" value="Atha_cystat_rel"/>
    <property type="match status" value="1"/>
</dbReference>
<accession>A0A7G2F8D9</accession>
<dbReference type="PANTHER" id="PTHR31228:SF40">
    <property type="entry name" value="CYSTATIN_MONELLIN SUPERFAMILY PROTEIN"/>
    <property type="match status" value="1"/>
</dbReference>
<dbReference type="Proteomes" id="UP000516314">
    <property type="component" value="Chromosome 5"/>
</dbReference>
<protein>
    <submittedName>
        <fullName evidence="2">(thale cress) hypothetical protein</fullName>
    </submittedName>
</protein>
<feature type="compositionally biased region" description="Acidic residues" evidence="1">
    <location>
        <begin position="36"/>
        <end position="53"/>
    </location>
</feature>
<dbReference type="EMBL" id="LR881470">
    <property type="protein sequence ID" value="CAD5331919.1"/>
    <property type="molecule type" value="Genomic_DNA"/>
</dbReference>
<proteinExistence type="predicted"/>
<reference evidence="2 3" key="1">
    <citation type="submission" date="2020-09" db="EMBL/GenBank/DDBJ databases">
        <authorList>
            <person name="Ashkenazy H."/>
        </authorList>
    </citation>
    <scope>NUCLEOTIDE SEQUENCE [LARGE SCALE GENOMIC DNA]</scope>
    <source>
        <strain evidence="3">cv. Cdm-0</strain>
    </source>
</reference>
<feature type="region of interest" description="Disordered" evidence="1">
    <location>
        <begin position="1"/>
        <end position="55"/>
    </location>
</feature>
<organism evidence="2 3">
    <name type="scientific">Arabidopsis thaliana</name>
    <name type="common">Mouse-ear cress</name>
    <dbReference type="NCBI Taxonomy" id="3702"/>
    <lineage>
        <taxon>Eukaryota</taxon>
        <taxon>Viridiplantae</taxon>
        <taxon>Streptophyta</taxon>
        <taxon>Embryophyta</taxon>
        <taxon>Tracheophyta</taxon>
        <taxon>Spermatophyta</taxon>
        <taxon>Magnoliopsida</taxon>
        <taxon>eudicotyledons</taxon>
        <taxon>Gunneridae</taxon>
        <taxon>Pentapetalae</taxon>
        <taxon>rosids</taxon>
        <taxon>malvids</taxon>
        <taxon>Brassicales</taxon>
        <taxon>Brassicaceae</taxon>
        <taxon>Camelineae</taxon>
        <taxon>Arabidopsis</taxon>
    </lineage>
</organism>
<evidence type="ECO:0000313" key="2">
    <source>
        <dbReference type="EMBL" id="CAD5331919.1"/>
    </source>
</evidence>
<sequence length="220" mass="24995">MASILSDEPMAKRGFTKDSLALEEDTGSSLIKKQEMDEDSSSDSDSDMDDGSDSEWAGYNVLAETEPEWDVDSFDGHEFKIHPRVRKMYGRHQQHYDEYYNDRLEAFKSKGFLPDPLNGIDDVDLDGKMDGYNSTRDFMAELANVCVKKHNDTKGKTLKLVNVVRATERGAAAWRLYITFMAQEYRDGPLVEYQAKVIVFLGDEENPFPVLCRESPKPGI</sequence>
<evidence type="ECO:0000313" key="3">
    <source>
        <dbReference type="Proteomes" id="UP000516314"/>
    </source>
</evidence>
<dbReference type="InterPro" id="IPR046350">
    <property type="entry name" value="Cystatin_sf"/>
</dbReference>
<evidence type="ECO:0000256" key="1">
    <source>
        <dbReference type="SAM" id="MobiDB-lite"/>
    </source>
</evidence>
<gene>
    <name evidence="2" type="ORF">AT9943_LOCUS19360</name>
</gene>
<dbReference type="InterPro" id="IPR006525">
    <property type="entry name" value="Cystatin-related_pln"/>
</dbReference>
<dbReference type="PANTHER" id="PTHR31228">
    <property type="entry name" value="CYSTATIN/MONELLIN SUPERFAMILY PROTEIN"/>
    <property type="match status" value="1"/>
</dbReference>
<dbReference type="AlphaFoldDB" id="A0A7G2F8D9"/>
<name>A0A7G2F8D9_ARATH</name>
<dbReference type="SUPFAM" id="SSF54403">
    <property type="entry name" value="Cystatin/monellin"/>
    <property type="match status" value="1"/>
</dbReference>
<dbReference type="Gene3D" id="3.10.450.10">
    <property type="match status" value="1"/>
</dbReference>